<sequence>MLSRDALGRTSPNDFRFTKQDKSAKGLSSWMKRPAMPAEHSAARLTVELLLVNESFFTFSGNPIDLQELFGDVGTLVRFANRALGVYVVSVDLRNVAKPS</sequence>
<gene>
    <name evidence="2" type="ORF">T265_09114</name>
</gene>
<dbReference type="AlphaFoldDB" id="A0A075A611"/>
<evidence type="ECO:0000313" key="3">
    <source>
        <dbReference type="Proteomes" id="UP000054324"/>
    </source>
</evidence>
<evidence type="ECO:0000313" key="2">
    <source>
        <dbReference type="EMBL" id="KER22879.1"/>
    </source>
</evidence>
<feature type="region of interest" description="Disordered" evidence="1">
    <location>
        <begin position="1"/>
        <end position="32"/>
    </location>
</feature>
<dbReference type="EMBL" id="KL596875">
    <property type="protein sequence ID" value="KER22879.1"/>
    <property type="molecule type" value="Genomic_DNA"/>
</dbReference>
<name>A0A075A611_OPIVI</name>
<evidence type="ECO:0000256" key="1">
    <source>
        <dbReference type="SAM" id="MobiDB-lite"/>
    </source>
</evidence>
<dbReference type="GeneID" id="20323293"/>
<dbReference type="Proteomes" id="UP000054324">
    <property type="component" value="Unassembled WGS sequence"/>
</dbReference>
<dbReference type="RefSeq" id="XP_009173369.1">
    <property type="nucleotide sequence ID" value="XM_009175105.1"/>
</dbReference>
<organism evidence="2 3">
    <name type="scientific">Opisthorchis viverrini</name>
    <name type="common">Southeast Asian liver fluke</name>
    <dbReference type="NCBI Taxonomy" id="6198"/>
    <lineage>
        <taxon>Eukaryota</taxon>
        <taxon>Metazoa</taxon>
        <taxon>Spiralia</taxon>
        <taxon>Lophotrochozoa</taxon>
        <taxon>Platyhelminthes</taxon>
        <taxon>Trematoda</taxon>
        <taxon>Digenea</taxon>
        <taxon>Opisthorchiida</taxon>
        <taxon>Opisthorchiata</taxon>
        <taxon>Opisthorchiidae</taxon>
        <taxon>Opisthorchis</taxon>
    </lineage>
</organism>
<reference evidence="2 3" key="1">
    <citation type="submission" date="2013-11" db="EMBL/GenBank/DDBJ databases">
        <title>Opisthorchis viverrini - life in the bile duct.</title>
        <authorList>
            <person name="Young N.D."/>
            <person name="Nagarajan N."/>
            <person name="Lin S.J."/>
            <person name="Korhonen P.K."/>
            <person name="Jex A.R."/>
            <person name="Hall R.S."/>
            <person name="Safavi-Hemami H."/>
            <person name="Kaewkong W."/>
            <person name="Bertrand D."/>
            <person name="Gao S."/>
            <person name="Seet Q."/>
            <person name="Wongkham S."/>
            <person name="Teh B.T."/>
            <person name="Wongkham C."/>
            <person name="Intapan P.M."/>
            <person name="Maleewong W."/>
            <person name="Yang X."/>
            <person name="Hu M."/>
            <person name="Wang Z."/>
            <person name="Hofmann A."/>
            <person name="Sternberg P.W."/>
            <person name="Tan P."/>
            <person name="Wang J."/>
            <person name="Gasser R.B."/>
        </authorList>
    </citation>
    <scope>NUCLEOTIDE SEQUENCE [LARGE SCALE GENOMIC DNA]</scope>
</reference>
<keyword evidence="3" id="KW-1185">Reference proteome</keyword>
<dbReference type="CTD" id="20323293"/>
<proteinExistence type="predicted"/>
<accession>A0A075A611</accession>
<dbReference type="KEGG" id="ovi:T265_09114"/>
<protein>
    <submittedName>
        <fullName evidence="2">Uncharacterized protein</fullName>
    </submittedName>
</protein>